<evidence type="ECO:0000313" key="7">
    <source>
        <dbReference type="EMBL" id="KAE8390732.1"/>
    </source>
</evidence>
<comment type="similarity">
    <text evidence="2">Belongs to the IFI6/IFI27 family.</text>
</comment>
<gene>
    <name evidence="7" type="ORF">BDV23DRAFT_154758</name>
</gene>
<keyword evidence="4" id="KW-1133">Transmembrane helix</keyword>
<evidence type="ECO:0000256" key="3">
    <source>
        <dbReference type="ARBA" id="ARBA00022692"/>
    </source>
</evidence>
<keyword evidence="3" id="KW-0812">Transmembrane</keyword>
<evidence type="ECO:0000256" key="5">
    <source>
        <dbReference type="ARBA" id="ARBA00023136"/>
    </source>
</evidence>
<name>A0A5N7C9C5_PETAA</name>
<comment type="subcellular location">
    <subcellularLocation>
        <location evidence="1">Membrane</location>
        <topology evidence="1">Multi-pass membrane protein</topology>
    </subcellularLocation>
</comment>
<protein>
    <submittedName>
        <fullName evidence="7">Uncharacterized protein</fullName>
    </submittedName>
</protein>
<evidence type="ECO:0000256" key="2">
    <source>
        <dbReference type="ARBA" id="ARBA00007262"/>
    </source>
</evidence>
<reference evidence="7" key="1">
    <citation type="submission" date="2019-04" db="EMBL/GenBank/DDBJ databases">
        <title>Friends and foes A comparative genomics studyof 23 Aspergillus species from section Flavi.</title>
        <authorList>
            <consortium name="DOE Joint Genome Institute"/>
            <person name="Kjaerbolling I."/>
            <person name="Vesth T."/>
            <person name="Frisvad J.C."/>
            <person name="Nybo J.L."/>
            <person name="Theobald S."/>
            <person name="Kildgaard S."/>
            <person name="Isbrandt T."/>
            <person name="Kuo A."/>
            <person name="Sato A."/>
            <person name="Lyhne E.K."/>
            <person name="Kogle M.E."/>
            <person name="Wiebenga A."/>
            <person name="Kun R.S."/>
            <person name="Lubbers R.J."/>
            <person name="Makela M.R."/>
            <person name="Barry K."/>
            <person name="Chovatia M."/>
            <person name="Clum A."/>
            <person name="Daum C."/>
            <person name="Haridas S."/>
            <person name="He G."/>
            <person name="LaButti K."/>
            <person name="Lipzen A."/>
            <person name="Mondo S."/>
            <person name="Riley R."/>
            <person name="Salamov A."/>
            <person name="Simmons B.A."/>
            <person name="Magnuson J.K."/>
            <person name="Henrissat B."/>
            <person name="Mortensen U.H."/>
            <person name="Larsen T.O."/>
            <person name="Devries R.P."/>
            <person name="Grigoriev I.V."/>
            <person name="Machida M."/>
            <person name="Baker S.E."/>
            <person name="Andersen M.R."/>
        </authorList>
    </citation>
    <scope>NUCLEOTIDE SEQUENCE [LARGE SCALE GENOMIC DNA]</scope>
    <source>
        <strain evidence="7">IBT 14317</strain>
    </source>
</reference>
<feature type="compositionally biased region" description="Low complexity" evidence="6">
    <location>
        <begin position="13"/>
        <end position="27"/>
    </location>
</feature>
<proteinExistence type="inferred from homology"/>
<dbReference type="OrthoDB" id="440424at2759"/>
<dbReference type="Proteomes" id="UP000326877">
    <property type="component" value="Unassembled WGS sequence"/>
</dbReference>
<dbReference type="GO" id="GO:0016020">
    <property type="term" value="C:membrane"/>
    <property type="evidence" value="ECO:0007669"/>
    <property type="project" value="UniProtKB-SubCell"/>
</dbReference>
<keyword evidence="5" id="KW-0472">Membrane</keyword>
<evidence type="ECO:0000256" key="4">
    <source>
        <dbReference type="ARBA" id="ARBA00022989"/>
    </source>
</evidence>
<evidence type="ECO:0000256" key="1">
    <source>
        <dbReference type="ARBA" id="ARBA00004141"/>
    </source>
</evidence>
<organism evidence="7">
    <name type="scientific">Petromyces alliaceus</name>
    <name type="common">Aspergillus alliaceus</name>
    <dbReference type="NCBI Taxonomy" id="209559"/>
    <lineage>
        <taxon>Eukaryota</taxon>
        <taxon>Fungi</taxon>
        <taxon>Dikarya</taxon>
        <taxon>Ascomycota</taxon>
        <taxon>Pezizomycotina</taxon>
        <taxon>Eurotiomycetes</taxon>
        <taxon>Eurotiomycetidae</taxon>
        <taxon>Eurotiales</taxon>
        <taxon>Aspergillaceae</taxon>
        <taxon>Aspergillus</taxon>
        <taxon>Aspergillus subgen. Circumdati</taxon>
    </lineage>
</organism>
<dbReference type="Pfam" id="PF06140">
    <property type="entry name" value="Ifi-6-16"/>
    <property type="match status" value="1"/>
</dbReference>
<feature type="region of interest" description="Disordered" evidence="6">
    <location>
        <begin position="1"/>
        <end position="30"/>
    </location>
</feature>
<accession>A0A5N7C9C5</accession>
<evidence type="ECO:0000256" key="6">
    <source>
        <dbReference type="SAM" id="MobiDB-lite"/>
    </source>
</evidence>
<sequence>MGAVNSVLPCFPSRPSSRHSPSSQRPRSTQDMASDIVTIILATDLTSAIKKRLEETVGTTSWTEALAKAILHGLENAINAGTHMAETAANALARAKAEAFEFAHDHPIFVTILALGVLAVLTPWVIEILGFGELGPIEGSFAASWQRIYAGYVPKGSLFSFFQRLGMIWKH</sequence>
<dbReference type="EMBL" id="ML735252">
    <property type="protein sequence ID" value="KAE8390732.1"/>
    <property type="molecule type" value="Genomic_DNA"/>
</dbReference>
<dbReference type="InterPro" id="IPR038213">
    <property type="entry name" value="IFI6/IFI27-like_sf"/>
</dbReference>
<dbReference type="AlphaFoldDB" id="A0A5N7C9C5"/>
<dbReference type="Gene3D" id="6.10.110.10">
    <property type="match status" value="1"/>
</dbReference>
<dbReference type="InterPro" id="IPR009311">
    <property type="entry name" value="IFI6/IFI27-like"/>
</dbReference>